<accession>A0A7J6L9W2</accession>
<comment type="caution">
    <text evidence="2">The sequence shown here is derived from an EMBL/GenBank/DDBJ whole genome shotgun (WGS) entry which is preliminary data.</text>
</comment>
<feature type="region of interest" description="Disordered" evidence="1">
    <location>
        <begin position="711"/>
        <end position="770"/>
    </location>
</feature>
<feature type="compositionally biased region" description="Polar residues" evidence="1">
    <location>
        <begin position="711"/>
        <end position="732"/>
    </location>
</feature>
<feature type="region of interest" description="Disordered" evidence="1">
    <location>
        <begin position="333"/>
        <end position="364"/>
    </location>
</feature>
<dbReference type="OrthoDB" id="551281at2759"/>
<feature type="compositionally biased region" description="Low complexity" evidence="1">
    <location>
        <begin position="733"/>
        <end position="742"/>
    </location>
</feature>
<name>A0A7J6L9W2_PEROL</name>
<dbReference type="AlphaFoldDB" id="A0A7J6L9W2"/>
<dbReference type="Proteomes" id="UP000570595">
    <property type="component" value="Unassembled WGS sequence"/>
</dbReference>
<proteinExistence type="predicted"/>
<feature type="compositionally biased region" description="Polar residues" evidence="1">
    <location>
        <begin position="748"/>
        <end position="763"/>
    </location>
</feature>
<dbReference type="EMBL" id="JABAHT010000433">
    <property type="protein sequence ID" value="KAF4656008.1"/>
    <property type="molecule type" value="Genomic_DNA"/>
</dbReference>
<feature type="non-terminal residue" evidence="2">
    <location>
        <position position="1"/>
    </location>
</feature>
<feature type="compositionally biased region" description="Polar residues" evidence="1">
    <location>
        <begin position="346"/>
        <end position="362"/>
    </location>
</feature>
<sequence>ASPPDQGRQDSFVLAKEQVNINRTLTNPKATVSDLIKVAKTNRLMFNTVNWATLFHRLARFHAKEAATNHRAEIQTLLHQCRLEEDCSCQHLANLSWAMAKLRIVEMPLLRTVVEKSLAMSQLMNPPDVTNLCWSLAKSRSFLDQPWQSHELEEIVNDMFSYVVGRIRLSGESFLKGFKPVELSSVMWAIAAIRDMSASVMEGFSEVCDITAGFCVAHLPVETFPPASLASLAWALSQGRDETIKNKSSRRTPGALSVLMRRSSEYLCSRGRLLFKLKAKDLSELLWAIVGSGAYHSIELVLRTSQKPFDASAVPGLFRASAWAAQLASTEGSTKSSGAAAGRPSEPNSCSSISTATSTESGSWCPMSRQLFEKLLDVVCDAGVECCLGGEKNHLPESLVMLLNHFNVANESAADGRECFDKCARLAQLLDEDFLAREGTGWSPHGALELVELTALTRLDSRRIIAAFKLLYVADSSGYELKWQSIEATIVALEAGASITRRSLARLAFLATYSAINTYRLLPPGLLELLCPPLDHADSSIRKDIDDDGDDASLSRLVCALSRSDSTRGDEVLAERLCELVEDKDERRWSGLHTVAVVQGLDRMSPRMLPSFVSANLVSISQRLEELSKSISPAEKVLAEMTLEIVRTTPLPTQVFYSVLPPPPPPLPDHPKKRQSHHFGFVSAISQYIGYRARTGSAIVSQQQSIARSFPSNNMTAVTSSSNDVVKKNGTQSDSSQLSESSPIMSPGSGSETSQVTSENSENGRVGDDLEGGKAIVADLVSWLSILKEDTSRQLKEIHAKLIMLQDHVLELRSSNDDCHEKITRLEDDHGEVLRSLGAADSKTAAIDARLARLESAVAELAHPGDENELREEWLLTLAEEKMSRRLDDLALPQQLGQIRDRQKAAEESIRKSREASDLFSETMRASVKQCNKATAGVQRELTGLKRLVEETALPSTGEEGQLTRSLSSSVCSSEDVQRTARSLLGSPGFTRLIDNATAKHVKSIMERCRLEDEMSATEIKRAVKVIDHKVAVVSRKVDQSCRAADTLQASVHDEQALMMLKMREVIEASSKPTSIAREVENRVQTSMRKVHEEMAAIRAKVCQLQQDLNAVRDSSVDVESKAVLTQRLKTLEETIVSLQRSAAVQDRYLVDTPQSVPSITPLCPDGQLSCPVTARLTTAAEEGRRGGEYSWRLWRSL</sequence>
<organism evidence="2 3">
    <name type="scientific">Perkinsus olseni</name>
    <name type="common">Perkinsus atlanticus</name>
    <dbReference type="NCBI Taxonomy" id="32597"/>
    <lineage>
        <taxon>Eukaryota</taxon>
        <taxon>Sar</taxon>
        <taxon>Alveolata</taxon>
        <taxon>Perkinsozoa</taxon>
        <taxon>Perkinsea</taxon>
        <taxon>Perkinsida</taxon>
        <taxon>Perkinsidae</taxon>
        <taxon>Perkinsus</taxon>
    </lineage>
</organism>
<evidence type="ECO:0000256" key="1">
    <source>
        <dbReference type="SAM" id="MobiDB-lite"/>
    </source>
</evidence>
<reference evidence="2 3" key="1">
    <citation type="submission" date="2020-04" db="EMBL/GenBank/DDBJ databases">
        <title>Perkinsus olseni comparative genomics.</title>
        <authorList>
            <person name="Bogema D.R."/>
        </authorList>
    </citation>
    <scope>NUCLEOTIDE SEQUENCE [LARGE SCALE GENOMIC DNA]</scope>
    <source>
        <strain evidence="2">ATCC PRA-179</strain>
    </source>
</reference>
<evidence type="ECO:0000313" key="2">
    <source>
        <dbReference type="EMBL" id="KAF4656008.1"/>
    </source>
</evidence>
<evidence type="ECO:0000313" key="3">
    <source>
        <dbReference type="Proteomes" id="UP000570595"/>
    </source>
</evidence>
<protein>
    <submittedName>
        <fullName evidence="2">Uncharacterized protein</fullName>
    </submittedName>
</protein>
<gene>
    <name evidence="2" type="ORF">FOZ61_007237</name>
</gene>